<feature type="domain" description="MacB-like periplasmic core" evidence="8">
    <location>
        <begin position="449"/>
        <end position="678"/>
    </location>
</feature>
<feature type="transmembrane region" description="Helical" evidence="6">
    <location>
        <begin position="296"/>
        <end position="317"/>
    </location>
</feature>
<dbReference type="PANTHER" id="PTHR30572:SF18">
    <property type="entry name" value="ABC-TYPE MACROLIDE FAMILY EXPORT SYSTEM PERMEASE COMPONENT 2"/>
    <property type="match status" value="1"/>
</dbReference>
<feature type="domain" description="ABC3 transporter permease C-terminal" evidence="7">
    <location>
        <begin position="301"/>
        <end position="404"/>
    </location>
</feature>
<evidence type="ECO:0000256" key="6">
    <source>
        <dbReference type="SAM" id="Phobius"/>
    </source>
</evidence>
<dbReference type="STRING" id="1166337.SAMN05192580_2173"/>
<feature type="transmembrane region" description="Helical" evidence="6">
    <location>
        <begin position="755"/>
        <end position="780"/>
    </location>
</feature>
<sequence>MWRNYLIVGIRSLAKNRTFALINILGLAIGMAACLLLLIFVRYELSYDAWMPDAERTFQLQQHYTKPTEGPPVLLQMSSYASGPAFKKEFPQVESWAYATRSAPILLRNGQPEPVKDFFLTDANLLDVLRLPMAKGSRAGALSQQNSLVLSEREAARLFPGEDPIGKTLTVVARGTSMDFKVTGVFRDIPRNSHLRIAVIARLNLHSYFAEQPDFLTHWGNQSGWVYARLRPGADADAIRAGFAAFEKRNIPDEDFGGTRTNQGDISDFALVNVRDVHLGAAQQGQITPGNDRRSILTFAVVGLLILGMACVNFVNLSTARASQRAREVALRKVLGADRRQLIVQFLAESTLVAAVAMLLALALVELLLPPVAAFLEADMRVAWFGIGGIALPALVLVLVVGIAGGLYPALVLSRFQPASVLKANKSAADAHGSGTLRNALVIGQFAVSIGLIICTVVIYAQTVYARSVDPGFRREGILQIDGIGRRQLYPQVETIIREVGKVAGVSAVGITSIGLATDNTSNMLVQLPNVAEPAQLGNYTVDYDFFPAMGVDLVAGRLLDRNRPLDSAERAFPPQPEAERAFAARGVNAVVNELAARRLGFTRPADAVGKQIRASLADQAYGLVPVTIVGVVRDARFRSVRTPLEPTLFTNRTVGSNWMIVRFAGRNPAAVRADVEAAWRRIAPDVPFEARFSDEIMGELYAAEDARARIFAGFALLAVIVGCLGLFGLATFTAERRTKEIGIRKVLGARTQDIVRLLVWQFSRPVLVANLLAWPIAWWLMRDWLNGFDARIALGPAPFVAAGLLALLIAVATIGGHALRVARANPIHALRYE</sequence>
<dbReference type="Pfam" id="PF02687">
    <property type="entry name" value="FtsX"/>
    <property type="match status" value="2"/>
</dbReference>
<accession>A0A1I6L231</accession>
<dbReference type="AlphaFoldDB" id="A0A1I6L231"/>
<keyword evidence="4 6" id="KW-1133">Transmembrane helix</keyword>
<dbReference type="GO" id="GO:0005886">
    <property type="term" value="C:plasma membrane"/>
    <property type="evidence" value="ECO:0007669"/>
    <property type="project" value="UniProtKB-SubCell"/>
</dbReference>
<dbReference type="InterPro" id="IPR025857">
    <property type="entry name" value="MacB_PCD"/>
</dbReference>
<evidence type="ECO:0000259" key="7">
    <source>
        <dbReference type="Pfam" id="PF02687"/>
    </source>
</evidence>
<feature type="transmembrane region" description="Helical" evidence="6">
    <location>
        <begin position="711"/>
        <end position="734"/>
    </location>
</feature>
<feature type="transmembrane region" description="Helical" evidence="6">
    <location>
        <begin position="384"/>
        <end position="408"/>
    </location>
</feature>
<keyword evidence="10" id="KW-1185">Reference proteome</keyword>
<dbReference type="PROSITE" id="PS51257">
    <property type="entry name" value="PROKAR_LIPOPROTEIN"/>
    <property type="match status" value="1"/>
</dbReference>
<keyword evidence="2" id="KW-1003">Cell membrane</keyword>
<feature type="transmembrane region" description="Helical" evidence="6">
    <location>
        <begin position="800"/>
        <end position="823"/>
    </location>
</feature>
<comment type="subcellular location">
    <subcellularLocation>
        <location evidence="1">Cell membrane</location>
        <topology evidence="1">Multi-pass membrane protein</topology>
    </subcellularLocation>
</comment>
<feature type="transmembrane region" description="Helical" evidence="6">
    <location>
        <begin position="440"/>
        <end position="461"/>
    </location>
</feature>
<dbReference type="GO" id="GO:0022857">
    <property type="term" value="F:transmembrane transporter activity"/>
    <property type="evidence" value="ECO:0007669"/>
    <property type="project" value="TreeGrafter"/>
</dbReference>
<feature type="domain" description="ABC3 transporter permease C-terminal" evidence="7">
    <location>
        <begin position="715"/>
        <end position="827"/>
    </location>
</feature>
<feature type="transmembrane region" description="Helical" evidence="6">
    <location>
        <begin position="20"/>
        <end position="41"/>
    </location>
</feature>
<dbReference type="InterPro" id="IPR050250">
    <property type="entry name" value="Macrolide_Exporter_MacB"/>
</dbReference>
<dbReference type="RefSeq" id="WP_093314464.1">
    <property type="nucleotide sequence ID" value="NZ_FOZG01000002.1"/>
</dbReference>
<dbReference type="EMBL" id="FOZG01000002">
    <property type="protein sequence ID" value="SFR97506.1"/>
    <property type="molecule type" value="Genomic_DNA"/>
</dbReference>
<dbReference type="PANTHER" id="PTHR30572">
    <property type="entry name" value="MEMBRANE COMPONENT OF TRANSPORTER-RELATED"/>
    <property type="match status" value="1"/>
</dbReference>
<evidence type="ECO:0000256" key="2">
    <source>
        <dbReference type="ARBA" id="ARBA00022475"/>
    </source>
</evidence>
<evidence type="ECO:0000256" key="3">
    <source>
        <dbReference type="ARBA" id="ARBA00022692"/>
    </source>
</evidence>
<evidence type="ECO:0000259" key="8">
    <source>
        <dbReference type="Pfam" id="PF12704"/>
    </source>
</evidence>
<feature type="transmembrane region" description="Helical" evidence="6">
    <location>
        <begin position="342"/>
        <end position="364"/>
    </location>
</feature>
<gene>
    <name evidence="9" type="ORF">SAMN05192580_2173</name>
</gene>
<dbReference type="InterPro" id="IPR003838">
    <property type="entry name" value="ABC3_permease_C"/>
</dbReference>
<reference evidence="9 10" key="1">
    <citation type="submission" date="2016-10" db="EMBL/GenBank/DDBJ databases">
        <authorList>
            <person name="de Groot N.N."/>
        </authorList>
    </citation>
    <scope>NUCLEOTIDE SEQUENCE [LARGE SCALE GENOMIC DNA]</scope>
    <source>
        <strain evidence="9 10">S5-249</strain>
    </source>
</reference>
<keyword evidence="5 6" id="KW-0472">Membrane</keyword>
<protein>
    <submittedName>
        <fullName evidence="9">Putative ABC transport system permease protein</fullName>
    </submittedName>
</protein>
<organism evidence="9 10">
    <name type="scientific">Sphingomonas jatrophae</name>
    <dbReference type="NCBI Taxonomy" id="1166337"/>
    <lineage>
        <taxon>Bacteria</taxon>
        <taxon>Pseudomonadati</taxon>
        <taxon>Pseudomonadota</taxon>
        <taxon>Alphaproteobacteria</taxon>
        <taxon>Sphingomonadales</taxon>
        <taxon>Sphingomonadaceae</taxon>
        <taxon>Sphingomonas</taxon>
    </lineage>
</organism>
<evidence type="ECO:0000256" key="4">
    <source>
        <dbReference type="ARBA" id="ARBA00022989"/>
    </source>
</evidence>
<keyword evidence="3 6" id="KW-0812">Transmembrane</keyword>
<dbReference type="Pfam" id="PF12704">
    <property type="entry name" value="MacB_PCD"/>
    <property type="match status" value="2"/>
</dbReference>
<dbReference type="OrthoDB" id="9770036at2"/>
<dbReference type="Proteomes" id="UP000198824">
    <property type="component" value="Unassembled WGS sequence"/>
</dbReference>
<feature type="domain" description="MacB-like periplasmic core" evidence="8">
    <location>
        <begin position="21"/>
        <end position="242"/>
    </location>
</feature>
<evidence type="ECO:0000256" key="5">
    <source>
        <dbReference type="ARBA" id="ARBA00023136"/>
    </source>
</evidence>
<proteinExistence type="predicted"/>
<evidence type="ECO:0000256" key="1">
    <source>
        <dbReference type="ARBA" id="ARBA00004651"/>
    </source>
</evidence>
<evidence type="ECO:0000313" key="9">
    <source>
        <dbReference type="EMBL" id="SFR97506.1"/>
    </source>
</evidence>
<evidence type="ECO:0000313" key="10">
    <source>
        <dbReference type="Proteomes" id="UP000198824"/>
    </source>
</evidence>
<name>A0A1I6L231_9SPHN</name>